<evidence type="ECO:0000256" key="1">
    <source>
        <dbReference type="SAM" id="MobiDB-lite"/>
    </source>
</evidence>
<gene>
    <name evidence="2" type="ORF">OXX778_LOCUS1031</name>
</gene>
<comment type="caution">
    <text evidence="2">The sequence shown here is derived from an EMBL/GenBank/DDBJ whole genome shotgun (WGS) entry which is preliminary data.</text>
</comment>
<protein>
    <submittedName>
        <fullName evidence="2">Uncharacterized protein</fullName>
    </submittedName>
</protein>
<accession>A0A813M0K4</accession>
<dbReference type="EMBL" id="CAJNOC010000060">
    <property type="protein sequence ID" value="CAF0710919.1"/>
    <property type="molecule type" value="Genomic_DNA"/>
</dbReference>
<evidence type="ECO:0000313" key="2">
    <source>
        <dbReference type="EMBL" id="CAF0710919.1"/>
    </source>
</evidence>
<dbReference type="OrthoDB" id="10179658at2759"/>
<dbReference type="Proteomes" id="UP000663879">
    <property type="component" value="Unassembled WGS sequence"/>
</dbReference>
<reference evidence="2" key="1">
    <citation type="submission" date="2021-02" db="EMBL/GenBank/DDBJ databases">
        <authorList>
            <person name="Nowell W R."/>
        </authorList>
    </citation>
    <scope>NUCLEOTIDE SEQUENCE</scope>
    <source>
        <strain evidence="2">Ploen Becks lab</strain>
    </source>
</reference>
<feature type="region of interest" description="Disordered" evidence="1">
    <location>
        <begin position="128"/>
        <end position="148"/>
    </location>
</feature>
<sequence length="148" mass="17885">MQNDIYIRRVANSNKNSDEIVRELYDFLKSKIEEFPSSTEWGQIDYVVIPKKTNLNQDAYVAFMAFENRYVHLEVANELRKIQQVEFNGRGMLFELNCFSTKTEQQIKNREKFKQILNRHTTSKRYFESPLESQENRNKRKKQFFLRT</sequence>
<feature type="compositionally biased region" description="Basic residues" evidence="1">
    <location>
        <begin position="138"/>
        <end position="148"/>
    </location>
</feature>
<keyword evidence="3" id="KW-1185">Reference proteome</keyword>
<proteinExistence type="predicted"/>
<organism evidence="2 3">
    <name type="scientific">Brachionus calyciflorus</name>
    <dbReference type="NCBI Taxonomy" id="104777"/>
    <lineage>
        <taxon>Eukaryota</taxon>
        <taxon>Metazoa</taxon>
        <taxon>Spiralia</taxon>
        <taxon>Gnathifera</taxon>
        <taxon>Rotifera</taxon>
        <taxon>Eurotatoria</taxon>
        <taxon>Monogononta</taxon>
        <taxon>Pseudotrocha</taxon>
        <taxon>Ploima</taxon>
        <taxon>Brachionidae</taxon>
        <taxon>Brachionus</taxon>
    </lineage>
</organism>
<name>A0A813M0K4_9BILA</name>
<evidence type="ECO:0000313" key="3">
    <source>
        <dbReference type="Proteomes" id="UP000663879"/>
    </source>
</evidence>
<dbReference type="AlphaFoldDB" id="A0A813M0K4"/>